<comment type="similarity">
    <text evidence="1">Belongs to the stealth family.</text>
</comment>
<feature type="domain" description="Stealth protein CR2 conserved region 2" evidence="3">
    <location>
        <begin position="9"/>
        <end position="125"/>
    </location>
</feature>
<accession>A0ABR2H6K0</accession>
<evidence type="ECO:0000313" key="5">
    <source>
        <dbReference type="EMBL" id="KAK8841838.1"/>
    </source>
</evidence>
<dbReference type="PANTHER" id="PTHR24045:SF0">
    <property type="entry name" value="N-ACETYLGLUCOSAMINE-1-PHOSPHOTRANSFERASE SUBUNITS ALPHA_BETA"/>
    <property type="match status" value="1"/>
</dbReference>
<feature type="domain" description="Stealth protein CR3 conserved region 3" evidence="4">
    <location>
        <begin position="182"/>
        <end position="227"/>
    </location>
</feature>
<name>A0ABR2H6K0_9EUKA</name>
<dbReference type="InterPro" id="IPR021520">
    <property type="entry name" value="Stealth_CR2"/>
</dbReference>
<evidence type="ECO:0000256" key="1">
    <source>
        <dbReference type="ARBA" id="ARBA00007583"/>
    </source>
</evidence>
<keyword evidence="2" id="KW-0808">Transferase</keyword>
<gene>
    <name evidence="5" type="ORF">M9Y10_026790</name>
</gene>
<organism evidence="5 6">
    <name type="scientific">Tritrichomonas musculus</name>
    <dbReference type="NCBI Taxonomy" id="1915356"/>
    <lineage>
        <taxon>Eukaryota</taxon>
        <taxon>Metamonada</taxon>
        <taxon>Parabasalia</taxon>
        <taxon>Tritrichomonadida</taxon>
        <taxon>Tritrichomonadidae</taxon>
        <taxon>Tritrichomonas</taxon>
    </lineage>
</organism>
<dbReference type="EMBL" id="JAPFFF010000040">
    <property type="protein sequence ID" value="KAK8841838.1"/>
    <property type="molecule type" value="Genomic_DNA"/>
</dbReference>
<protein>
    <recommendedName>
        <fullName evidence="7">Stealth protein CR2 conserved region 2 domain-containing protein</fullName>
    </recommendedName>
</protein>
<evidence type="ECO:0000259" key="4">
    <source>
        <dbReference type="Pfam" id="PF17102"/>
    </source>
</evidence>
<dbReference type="Pfam" id="PF17102">
    <property type="entry name" value="Stealth_CR3"/>
    <property type="match status" value="1"/>
</dbReference>
<dbReference type="InterPro" id="IPR047141">
    <property type="entry name" value="Stealth"/>
</dbReference>
<dbReference type="InterPro" id="IPR031357">
    <property type="entry name" value="Stealth_CR3"/>
</dbReference>
<sequence>MKAKLFNMRFIDGEELRFSLRSIEKNAIHMVRYIFIVVANNVTQVPYWLNISHPKIRLITHHTIFRNLVPKGYTSKNSIFNFNSVAIENCLTNIPDLSEKFIYFNDDFFIGQRVEISDFFDSEGRPIVLINEHNYSNVEKENKKYTRRGQNDFSSMKYAASLTYTMLVFKRKYKSLYFQDPKHVAYPTTKTLINECKEVFKDEITETIKRSFRNVRDIKMQFITFQYGYYHKKIVAIDPPTDTARFLVLGTKKHEGSLVKLASIKPKLFAINCDNPKYIQKTKALLYCWFSEPSSFEKRNTPNVHIPKFDLQYWKSVLNINDSVRHDVVVDWPPVQENISNLDRLKEMM</sequence>
<comment type="caution">
    <text evidence="5">The sequence shown here is derived from an EMBL/GenBank/DDBJ whole genome shotgun (WGS) entry which is preliminary data.</text>
</comment>
<dbReference type="PANTHER" id="PTHR24045">
    <property type="match status" value="1"/>
</dbReference>
<dbReference type="Pfam" id="PF11380">
    <property type="entry name" value="Stealth_CR2"/>
    <property type="match status" value="1"/>
</dbReference>
<evidence type="ECO:0000259" key="3">
    <source>
        <dbReference type="Pfam" id="PF11380"/>
    </source>
</evidence>
<dbReference type="Proteomes" id="UP001470230">
    <property type="component" value="Unassembled WGS sequence"/>
</dbReference>
<keyword evidence="6" id="KW-1185">Reference proteome</keyword>
<reference evidence="5 6" key="1">
    <citation type="submission" date="2024-04" db="EMBL/GenBank/DDBJ databases">
        <title>Tritrichomonas musculus Genome.</title>
        <authorList>
            <person name="Alves-Ferreira E."/>
            <person name="Grigg M."/>
            <person name="Lorenzi H."/>
            <person name="Galac M."/>
        </authorList>
    </citation>
    <scope>NUCLEOTIDE SEQUENCE [LARGE SCALE GENOMIC DNA]</scope>
    <source>
        <strain evidence="5 6">EAF2021</strain>
    </source>
</reference>
<evidence type="ECO:0000256" key="2">
    <source>
        <dbReference type="ARBA" id="ARBA00022679"/>
    </source>
</evidence>
<evidence type="ECO:0000313" key="6">
    <source>
        <dbReference type="Proteomes" id="UP001470230"/>
    </source>
</evidence>
<evidence type="ECO:0008006" key="7">
    <source>
        <dbReference type="Google" id="ProtNLM"/>
    </source>
</evidence>
<proteinExistence type="inferred from homology"/>